<reference evidence="7" key="1">
    <citation type="submission" date="2019-11" db="EMBL/GenBank/DDBJ databases">
        <title>Genomic insights into an expanded diversity of filamentous marine cyanobacteria reveals the extraordinary biosynthetic potential of Moorea and Okeania.</title>
        <authorList>
            <person name="Ferreira Leao T."/>
            <person name="Wang M."/>
            <person name="Moss N."/>
            <person name="Da Silva R."/>
            <person name="Sanders J."/>
            <person name="Nurk S."/>
            <person name="Gurevich A."/>
            <person name="Humphrey G."/>
            <person name="Reher R."/>
            <person name="Zhu Q."/>
            <person name="Belda-Ferre P."/>
            <person name="Glukhov E."/>
            <person name="Rex R."/>
            <person name="Dorrestein P.C."/>
            <person name="Knight R."/>
            <person name="Pevzner P."/>
            <person name="Gerwick W.H."/>
            <person name="Gerwick L."/>
        </authorList>
    </citation>
    <scope>NUCLEOTIDE SEQUENCE</scope>
    <source>
        <strain evidence="7">SIO1C4</strain>
    </source>
</reference>
<proteinExistence type="predicted"/>
<dbReference type="PANTHER" id="PTHR30482:SF4">
    <property type="entry name" value="SLR1201 PROTEIN"/>
    <property type="match status" value="1"/>
</dbReference>
<feature type="transmembrane region" description="Helical" evidence="6">
    <location>
        <begin position="42"/>
        <end position="60"/>
    </location>
</feature>
<evidence type="ECO:0000256" key="5">
    <source>
        <dbReference type="ARBA" id="ARBA00023136"/>
    </source>
</evidence>
<dbReference type="Pfam" id="PF02653">
    <property type="entry name" value="BPD_transp_2"/>
    <property type="match status" value="1"/>
</dbReference>
<comment type="subcellular location">
    <subcellularLocation>
        <location evidence="1">Cell membrane</location>
        <topology evidence="1">Multi-pass membrane protein</topology>
    </subcellularLocation>
</comment>
<feature type="transmembrane region" description="Helical" evidence="6">
    <location>
        <begin position="283"/>
        <end position="307"/>
    </location>
</feature>
<dbReference type="GO" id="GO:0015658">
    <property type="term" value="F:branched-chain amino acid transmembrane transporter activity"/>
    <property type="evidence" value="ECO:0007669"/>
    <property type="project" value="InterPro"/>
</dbReference>
<organism evidence="7">
    <name type="scientific">Symploca sp. SIO1C4</name>
    <dbReference type="NCBI Taxonomy" id="2607765"/>
    <lineage>
        <taxon>Bacteria</taxon>
        <taxon>Bacillati</taxon>
        <taxon>Cyanobacteriota</taxon>
        <taxon>Cyanophyceae</taxon>
        <taxon>Coleofasciculales</taxon>
        <taxon>Coleofasciculaceae</taxon>
        <taxon>Symploca</taxon>
    </lineage>
</organism>
<comment type="caution">
    <text evidence="7">The sequence shown here is derived from an EMBL/GenBank/DDBJ whole genome shotgun (WGS) entry which is preliminary data.</text>
</comment>
<feature type="transmembrane region" description="Helical" evidence="6">
    <location>
        <begin position="65"/>
        <end position="85"/>
    </location>
</feature>
<dbReference type="InterPro" id="IPR001851">
    <property type="entry name" value="ABC_transp_permease"/>
</dbReference>
<accession>A0A6B3NBR6</accession>
<evidence type="ECO:0000256" key="6">
    <source>
        <dbReference type="SAM" id="Phobius"/>
    </source>
</evidence>
<dbReference type="InterPro" id="IPR043428">
    <property type="entry name" value="LivM-like"/>
</dbReference>
<dbReference type="GO" id="GO:0005886">
    <property type="term" value="C:plasma membrane"/>
    <property type="evidence" value="ECO:0007669"/>
    <property type="project" value="UniProtKB-SubCell"/>
</dbReference>
<keyword evidence="5 6" id="KW-0472">Membrane</keyword>
<keyword evidence="2" id="KW-1003">Cell membrane</keyword>
<feature type="transmembrane region" description="Helical" evidence="6">
    <location>
        <begin position="116"/>
        <end position="139"/>
    </location>
</feature>
<name>A0A6B3NBR6_9CYAN</name>
<sequence length="382" mass="42448">MRDRIGKKHPKALLLEIVMVLAIAIFLAALMPAILPEFRLKLLGRFLSLAIVALGIDLIWGYTGLLSLGHGIFFALGGYALAMHLKLQLPQGELPEFFTLYGVEQLPWFWKPFYSFPFTIVAIVLIPSIVAGLLGYLVFRNRIKGVYFSILTQAALLVFFNFFNGQQELINGTNGLKTNTDKIFGLLAGSSTVQLALYELTIVFLIAVYVLCRWLTSGRVGRLLIAIRDDESRVRFSGYNPTAYKVLVFAISGGIAGIAGALYSVQTGIITPKAMDVAFSIEMVIWVAVGGRASLIGAILGTLIVRYGRTILSEQFPEVWLFFQGALFLLVVTVLPDGIVGWLRFRALRQMRSLLGIRQQVITYPSLEEDPEVKREREEIGH</sequence>
<dbReference type="AlphaFoldDB" id="A0A6B3NBR6"/>
<feature type="transmembrane region" description="Helical" evidence="6">
    <location>
        <begin position="146"/>
        <end position="163"/>
    </location>
</feature>
<evidence type="ECO:0000313" key="7">
    <source>
        <dbReference type="EMBL" id="NER30996.1"/>
    </source>
</evidence>
<keyword evidence="3 6" id="KW-0812">Transmembrane</keyword>
<dbReference type="InterPro" id="IPR017778">
    <property type="entry name" value="ABC_transptr_urea_perm_UrtC"/>
</dbReference>
<dbReference type="EMBL" id="JAAHFQ010000695">
    <property type="protein sequence ID" value="NER30996.1"/>
    <property type="molecule type" value="Genomic_DNA"/>
</dbReference>
<protein>
    <submittedName>
        <fullName evidence="7">Urea ABC transporter permease subunit UrtC</fullName>
    </submittedName>
</protein>
<evidence type="ECO:0000256" key="1">
    <source>
        <dbReference type="ARBA" id="ARBA00004651"/>
    </source>
</evidence>
<dbReference type="PANTHER" id="PTHR30482">
    <property type="entry name" value="HIGH-AFFINITY BRANCHED-CHAIN AMINO ACID TRANSPORT SYSTEM PERMEASE"/>
    <property type="match status" value="1"/>
</dbReference>
<dbReference type="CDD" id="cd06581">
    <property type="entry name" value="TM_PBP1_LivM_like"/>
    <property type="match status" value="1"/>
</dbReference>
<feature type="transmembrane region" description="Helical" evidence="6">
    <location>
        <begin position="243"/>
        <end position="263"/>
    </location>
</feature>
<feature type="transmembrane region" description="Helical" evidence="6">
    <location>
        <begin position="183"/>
        <end position="212"/>
    </location>
</feature>
<evidence type="ECO:0000256" key="4">
    <source>
        <dbReference type="ARBA" id="ARBA00022989"/>
    </source>
</evidence>
<feature type="transmembrane region" description="Helical" evidence="6">
    <location>
        <begin position="12"/>
        <end position="36"/>
    </location>
</feature>
<evidence type="ECO:0000256" key="2">
    <source>
        <dbReference type="ARBA" id="ARBA00022475"/>
    </source>
</evidence>
<feature type="transmembrane region" description="Helical" evidence="6">
    <location>
        <begin position="319"/>
        <end position="343"/>
    </location>
</feature>
<evidence type="ECO:0000256" key="3">
    <source>
        <dbReference type="ARBA" id="ARBA00022692"/>
    </source>
</evidence>
<keyword evidence="4 6" id="KW-1133">Transmembrane helix</keyword>
<dbReference type="NCBIfam" id="TIGR03408">
    <property type="entry name" value="urea_trans_UrtC"/>
    <property type="match status" value="1"/>
</dbReference>
<gene>
    <name evidence="7" type="primary">urtC</name>
    <name evidence="7" type="ORF">F6J89_26095</name>
</gene>